<dbReference type="EMBL" id="RJVO01000001">
    <property type="protein sequence ID" value="ROH93498.1"/>
    <property type="molecule type" value="Genomic_DNA"/>
</dbReference>
<feature type="domain" description="Glucose/Sorbosone dehydrogenase" evidence="1">
    <location>
        <begin position="59"/>
        <end position="391"/>
    </location>
</feature>
<accession>A0A3N0VND7</accession>
<name>A0A3N0VND7_9GAMM</name>
<dbReference type="Gene3D" id="2.120.10.30">
    <property type="entry name" value="TolB, C-terminal domain"/>
    <property type="match status" value="1"/>
</dbReference>
<dbReference type="RefSeq" id="WP_123210353.1">
    <property type="nucleotide sequence ID" value="NZ_RJVO01000001.1"/>
</dbReference>
<evidence type="ECO:0000259" key="1">
    <source>
        <dbReference type="Pfam" id="PF07995"/>
    </source>
</evidence>
<comment type="caution">
    <text evidence="2">The sequence shown here is derived from an EMBL/GenBank/DDBJ whole genome shotgun (WGS) entry which is preliminary data.</text>
</comment>
<proteinExistence type="predicted"/>
<dbReference type="Proteomes" id="UP000282106">
    <property type="component" value="Unassembled WGS sequence"/>
</dbReference>
<protein>
    <submittedName>
        <fullName evidence="2">PQQ-dependent sugar dehydrogenase</fullName>
    </submittedName>
</protein>
<dbReference type="InterPro" id="IPR011042">
    <property type="entry name" value="6-blade_b-propeller_TolB-like"/>
</dbReference>
<dbReference type="InterPro" id="IPR012938">
    <property type="entry name" value="Glc/Sorbosone_DH"/>
</dbReference>
<gene>
    <name evidence="2" type="ORF">ED208_02985</name>
</gene>
<evidence type="ECO:0000313" key="3">
    <source>
        <dbReference type="Proteomes" id="UP000282106"/>
    </source>
</evidence>
<sequence length="397" mass="42657">MRLARPGRRSLLLVGALAALSLLAYRQGDLRATAAAVGLPLQFPSQAGTLVVSELARGLEQPWSLAFLPDGSLLVSERPGRLRLVSREGRIGAPISGVPAVHARGQGGLLDVALMPDFSASGGVCFSYAEPRGEDASATAVACGRLDRATASLRELRVIYRQEPALADSDNHYGSRLAFAPDGTLFVTLGERYSGREQAQTLDNGLGKVVRLRPDGGIPADNPFVGRAGVRPEIWSYGHRNPQGAAIHPQTGALWITEHGPKGGDELNRVLPGRNYGWPVITYGREYSGLKVGDGLSQKEGMEQPQHYWVPSIATSGLAFYTADRIPAWKGSAFVASLKFGQLARLSLDGDKVVAEERLLEGLNRRLRDVRQGPDGALYLLTDETNGAILRLDLLKP</sequence>
<keyword evidence="3" id="KW-1185">Reference proteome</keyword>
<dbReference type="AlphaFoldDB" id="A0A3N0VND7"/>
<evidence type="ECO:0000313" key="2">
    <source>
        <dbReference type="EMBL" id="ROH93498.1"/>
    </source>
</evidence>
<dbReference type="FunCoup" id="A0A3N0VND7">
    <property type="interactions" value="66"/>
</dbReference>
<organism evidence="2 3">
    <name type="scientific">Stagnimonas aquatica</name>
    <dbReference type="NCBI Taxonomy" id="2689987"/>
    <lineage>
        <taxon>Bacteria</taxon>
        <taxon>Pseudomonadati</taxon>
        <taxon>Pseudomonadota</taxon>
        <taxon>Gammaproteobacteria</taxon>
        <taxon>Nevskiales</taxon>
        <taxon>Nevskiaceae</taxon>
        <taxon>Stagnimonas</taxon>
    </lineage>
</organism>
<dbReference type="Pfam" id="PF07995">
    <property type="entry name" value="GSDH"/>
    <property type="match status" value="1"/>
</dbReference>
<dbReference type="SUPFAM" id="SSF50952">
    <property type="entry name" value="Soluble quinoprotein glucose dehydrogenase"/>
    <property type="match status" value="1"/>
</dbReference>
<dbReference type="InterPro" id="IPR011041">
    <property type="entry name" value="Quinoprot_gluc/sorb_DH_b-prop"/>
</dbReference>
<dbReference type="PANTHER" id="PTHR19328">
    <property type="entry name" value="HEDGEHOG-INTERACTING PROTEIN"/>
    <property type="match status" value="1"/>
</dbReference>
<dbReference type="InParanoid" id="A0A3N0VND7"/>
<dbReference type="PANTHER" id="PTHR19328:SF75">
    <property type="entry name" value="ALDOSE SUGAR DEHYDROGENASE YLII"/>
    <property type="match status" value="1"/>
</dbReference>
<reference evidence="2 3" key="1">
    <citation type="submission" date="2018-10" db="EMBL/GenBank/DDBJ databases">
        <authorList>
            <person name="Chen W.-M."/>
        </authorList>
    </citation>
    <scope>NUCLEOTIDE SEQUENCE [LARGE SCALE GENOMIC DNA]</scope>
    <source>
        <strain evidence="2 3">THS-13</strain>
    </source>
</reference>